<dbReference type="Gene3D" id="3.30.870.10">
    <property type="entry name" value="Endonuclease Chain A"/>
    <property type="match status" value="1"/>
</dbReference>
<protein>
    <submittedName>
        <fullName evidence="1">Uncharacterized protein</fullName>
    </submittedName>
</protein>
<name>A0A974PIW3_9BACL</name>
<geneLocation type="plasmid" evidence="1 2">
    <name>unnamed1</name>
</geneLocation>
<dbReference type="KEGG" id="pson:JI735_34350"/>
<accession>A0A974PIW3</accession>
<evidence type="ECO:0000313" key="2">
    <source>
        <dbReference type="Proteomes" id="UP000595841"/>
    </source>
</evidence>
<keyword evidence="2" id="KW-1185">Reference proteome</keyword>
<proteinExistence type="predicted"/>
<dbReference type="AlphaFoldDB" id="A0A974PIW3"/>
<evidence type="ECO:0000313" key="1">
    <source>
        <dbReference type="EMBL" id="QQZ64520.1"/>
    </source>
</evidence>
<sequence length="174" mass="20359">MDYQVFVNTMIETLKFDEKFKEHRDKILPIIRRSKVNSIAKYAFAIRPGQHYEDVELRVPIPLINEANKLKDHIAGLVGYVYEESDDYALGSTLIKPQMLYSETQEDREHDVVFSEIEETIIQGIRDARFLIWAAVAWFTNKTIYDELLKKKKRDLTSVSQSLMKKQIANCFPI</sequence>
<gene>
    <name evidence="1" type="ORF">JI735_34350</name>
</gene>
<dbReference type="RefSeq" id="WP_202677750.1">
    <property type="nucleotide sequence ID" value="NZ_CP068596.1"/>
</dbReference>
<organism evidence="1 2">
    <name type="scientific">Paenibacillus sonchi</name>
    <dbReference type="NCBI Taxonomy" id="373687"/>
    <lineage>
        <taxon>Bacteria</taxon>
        <taxon>Bacillati</taxon>
        <taxon>Bacillota</taxon>
        <taxon>Bacilli</taxon>
        <taxon>Bacillales</taxon>
        <taxon>Paenibacillaceae</taxon>
        <taxon>Paenibacillus</taxon>
        <taxon>Paenibacillus sonchi group</taxon>
    </lineage>
</organism>
<dbReference type="EMBL" id="CP068596">
    <property type="protein sequence ID" value="QQZ64520.1"/>
    <property type="molecule type" value="Genomic_DNA"/>
</dbReference>
<dbReference type="Proteomes" id="UP000595841">
    <property type="component" value="Plasmid unnamed1"/>
</dbReference>
<reference evidence="1 2" key="1">
    <citation type="submission" date="2021-01" db="EMBL/GenBank/DDBJ databases">
        <title>Whole genome sequence of Paenibacillus sonchi LMG 24727 for comparative genomics.</title>
        <authorList>
            <person name="Lee G."/>
            <person name="Kim M.-J."/>
            <person name="Lim K."/>
            <person name="Shin J.-H."/>
        </authorList>
    </citation>
    <scope>NUCLEOTIDE SEQUENCE [LARGE SCALE GENOMIC DNA]</scope>
    <source>
        <strain evidence="1 2">LMG 24727</strain>
        <plasmid evidence="1 2">unnamed1</plasmid>
    </source>
</reference>
<keyword evidence="1" id="KW-0614">Plasmid</keyword>